<dbReference type="Pfam" id="PF00583">
    <property type="entry name" value="Acetyltransf_1"/>
    <property type="match status" value="1"/>
</dbReference>
<accession>A0A5M3WZS2</accession>
<dbReference type="PANTHER" id="PTHR43877">
    <property type="entry name" value="AMINOALKYLPHOSPHONATE N-ACETYLTRANSFERASE-RELATED-RELATED"/>
    <property type="match status" value="1"/>
</dbReference>
<evidence type="ECO:0000256" key="2">
    <source>
        <dbReference type="ARBA" id="ARBA00023315"/>
    </source>
</evidence>
<dbReference type="Pfam" id="PF13508">
    <property type="entry name" value="Acetyltransf_7"/>
    <property type="match status" value="1"/>
</dbReference>
<keyword evidence="1 4" id="KW-0808">Transferase</keyword>
<proteinExistence type="predicted"/>
<reference evidence="4 5" key="1">
    <citation type="submission" date="2019-10" db="EMBL/GenBank/DDBJ databases">
        <title>Whole genome shotgun sequence of Acrocarpospora macrocephala NBRC 16266.</title>
        <authorList>
            <person name="Ichikawa N."/>
            <person name="Kimura A."/>
            <person name="Kitahashi Y."/>
            <person name="Komaki H."/>
            <person name="Oguchi A."/>
        </authorList>
    </citation>
    <scope>NUCLEOTIDE SEQUENCE [LARGE SCALE GENOMIC DNA]</scope>
    <source>
        <strain evidence="4 5">NBRC 16266</strain>
    </source>
</reference>
<name>A0A5M3WZS2_9ACTN</name>
<feature type="domain" description="N-acetyltransferase" evidence="3">
    <location>
        <begin position="166"/>
        <end position="312"/>
    </location>
</feature>
<dbReference type="CDD" id="cd04301">
    <property type="entry name" value="NAT_SF"/>
    <property type="match status" value="2"/>
</dbReference>
<sequence>MVLPAGYGFRAPTLDDLDAVADVLIADDPGEIEQSILGAGFVKEEWNRVGFNLATDAWIVLDSAGTVVGYAHAMLGEPGVVRSWGAVHPTHRGRGIGASLLNKIEERARELLAELPSGRFRHSINATDHAAAALLQTRGLRPVRHFWYMRINLTEPIEPGPAPEGIEITGINPSDDLIAIHAVLQGAFAADWGYQPEPFDLWAEEAVSSPSYDPSLWLVASDNGQPVGALTAHIDGNRGWVTEVGVLPSHRGRGIAAHLLRLSFATFAHRHLHDAMLNVDSENPTGALALYERAGMQIAWRWDLWERSISPA</sequence>
<comment type="caution">
    <text evidence="4">The sequence shown here is derived from an EMBL/GenBank/DDBJ whole genome shotgun (WGS) entry which is preliminary data.</text>
</comment>
<dbReference type="GO" id="GO:0016747">
    <property type="term" value="F:acyltransferase activity, transferring groups other than amino-acyl groups"/>
    <property type="evidence" value="ECO:0007669"/>
    <property type="project" value="InterPro"/>
</dbReference>
<dbReference type="PROSITE" id="PS51186">
    <property type="entry name" value="GNAT"/>
    <property type="match status" value="2"/>
</dbReference>
<keyword evidence="2" id="KW-0012">Acyltransferase</keyword>
<dbReference type="InterPro" id="IPR000182">
    <property type="entry name" value="GNAT_dom"/>
</dbReference>
<evidence type="ECO:0000313" key="4">
    <source>
        <dbReference type="EMBL" id="GES14404.1"/>
    </source>
</evidence>
<dbReference type="SUPFAM" id="SSF55729">
    <property type="entry name" value="Acyl-CoA N-acyltransferases (Nat)"/>
    <property type="match status" value="2"/>
</dbReference>
<dbReference type="InterPro" id="IPR016181">
    <property type="entry name" value="Acyl_CoA_acyltransferase"/>
</dbReference>
<dbReference type="EMBL" id="BLAE01000058">
    <property type="protein sequence ID" value="GES14404.1"/>
    <property type="molecule type" value="Genomic_DNA"/>
</dbReference>
<dbReference type="RefSeq" id="WP_155359583.1">
    <property type="nucleotide sequence ID" value="NZ_BAAAHL010000035.1"/>
</dbReference>
<protein>
    <submittedName>
        <fullName evidence="4">Putative acetyltransferase, GNAT</fullName>
    </submittedName>
</protein>
<dbReference type="AlphaFoldDB" id="A0A5M3WZS2"/>
<gene>
    <name evidence="4" type="ORF">Amac_080010</name>
</gene>
<dbReference type="OrthoDB" id="9799092at2"/>
<dbReference type="Proteomes" id="UP000331127">
    <property type="component" value="Unassembled WGS sequence"/>
</dbReference>
<evidence type="ECO:0000256" key="1">
    <source>
        <dbReference type="ARBA" id="ARBA00022679"/>
    </source>
</evidence>
<organism evidence="4 5">
    <name type="scientific">Acrocarpospora macrocephala</name>
    <dbReference type="NCBI Taxonomy" id="150177"/>
    <lineage>
        <taxon>Bacteria</taxon>
        <taxon>Bacillati</taxon>
        <taxon>Actinomycetota</taxon>
        <taxon>Actinomycetes</taxon>
        <taxon>Streptosporangiales</taxon>
        <taxon>Streptosporangiaceae</taxon>
        <taxon>Acrocarpospora</taxon>
    </lineage>
</organism>
<keyword evidence="5" id="KW-1185">Reference proteome</keyword>
<dbReference type="Gene3D" id="3.40.630.30">
    <property type="match status" value="1"/>
</dbReference>
<dbReference type="InterPro" id="IPR050832">
    <property type="entry name" value="Bact_Acetyltransf"/>
</dbReference>
<evidence type="ECO:0000313" key="5">
    <source>
        <dbReference type="Proteomes" id="UP000331127"/>
    </source>
</evidence>
<feature type="domain" description="N-acetyltransferase" evidence="3">
    <location>
        <begin position="7"/>
        <end position="154"/>
    </location>
</feature>
<evidence type="ECO:0000259" key="3">
    <source>
        <dbReference type="PROSITE" id="PS51186"/>
    </source>
</evidence>